<evidence type="ECO:0000313" key="2">
    <source>
        <dbReference type="EMBL" id="AEP87513.1"/>
    </source>
</evidence>
<accession>G4NXS3</accession>
<dbReference type="AlphaFoldDB" id="G4NXS3"/>
<gene>
    <name evidence="2" type="ordered locus">GYO_2906</name>
</gene>
<feature type="domain" description="Transporter-associated" evidence="1">
    <location>
        <begin position="2"/>
        <end position="54"/>
    </location>
</feature>
<dbReference type="KEGG" id="bst:GYO_2906"/>
<organism evidence="2 3">
    <name type="scientific">Bacillus spizizenii (strain DSM 15029 / JCM 12233 / NBRC 101239 / NRRL B-23049 / TU-B-10)</name>
    <name type="common">Bacillus subtilis subsp. spizizenii</name>
    <dbReference type="NCBI Taxonomy" id="1052585"/>
    <lineage>
        <taxon>Bacteria</taxon>
        <taxon>Bacillati</taxon>
        <taxon>Bacillota</taxon>
        <taxon>Bacilli</taxon>
        <taxon>Bacillales</taxon>
        <taxon>Bacillaceae</taxon>
        <taxon>Bacillus</taxon>
    </lineage>
</organism>
<sequence length="57" mass="6475">MGTALVSDEVDTIDGWFMTQHIDATVGSVLEAEGYIFKVHKIVGRHINYLEVVRRKE</sequence>
<name>G4NXS3_BACS4</name>
<dbReference type="InterPro" id="IPR036318">
    <property type="entry name" value="FAD-bd_PCMH-like_sf"/>
</dbReference>
<dbReference type="InterPro" id="IPR016169">
    <property type="entry name" value="FAD-bd_PCMH_sub2"/>
</dbReference>
<proteinExistence type="predicted"/>
<dbReference type="InterPro" id="IPR005170">
    <property type="entry name" value="Transptr-assoc_dom"/>
</dbReference>
<reference evidence="2 3" key="1">
    <citation type="journal article" date="2012" name="J. Bacteriol.">
        <title>Whole-genome sequences of Bacillus subtilis and close relatives.</title>
        <authorList>
            <person name="Earl A.M."/>
            <person name="Eppinger M."/>
            <person name="Fricke W.F."/>
            <person name="Rosovitz M.J."/>
            <person name="Rasko D.A."/>
            <person name="Daugherty S."/>
            <person name="Losick R."/>
            <person name="Kolter R."/>
            <person name="Ravel J."/>
        </authorList>
    </citation>
    <scope>NUCLEOTIDE SEQUENCE [LARGE SCALE GENOMIC DNA]</scope>
    <source>
        <strain evidence="3">DSM 15029 / JCM 12233 / NBRC 101239 / NRRL B-23049 / TU-B-10</strain>
    </source>
</reference>
<dbReference type="EMBL" id="CP002905">
    <property type="protein sequence ID" value="AEP87513.1"/>
    <property type="molecule type" value="Genomic_DNA"/>
</dbReference>
<dbReference type="STRING" id="1052585.GYO_2906"/>
<dbReference type="SUPFAM" id="SSF56176">
    <property type="entry name" value="FAD-binding/transporter-associated domain-like"/>
    <property type="match status" value="1"/>
</dbReference>
<evidence type="ECO:0000259" key="1">
    <source>
        <dbReference type="Pfam" id="PF03471"/>
    </source>
</evidence>
<dbReference type="Proteomes" id="UP000002651">
    <property type="component" value="Chromosome"/>
</dbReference>
<dbReference type="Pfam" id="PF03471">
    <property type="entry name" value="CorC_HlyC"/>
    <property type="match status" value="1"/>
</dbReference>
<dbReference type="GO" id="GO:0050660">
    <property type="term" value="F:flavin adenine dinucleotide binding"/>
    <property type="evidence" value="ECO:0007669"/>
    <property type="project" value="InterPro"/>
</dbReference>
<dbReference type="Gene3D" id="3.30.465.10">
    <property type="match status" value="1"/>
</dbReference>
<keyword evidence="3" id="KW-1185">Reference proteome</keyword>
<protein>
    <submittedName>
        <fullName evidence="2">YrkA</fullName>
    </submittedName>
</protein>
<dbReference type="HOGENOM" id="CLU_3095563_0_0_9"/>
<evidence type="ECO:0000313" key="3">
    <source>
        <dbReference type="Proteomes" id="UP000002651"/>
    </source>
</evidence>